<organism evidence="2 3">
    <name type="scientific">Drosophila kikkawai</name>
    <name type="common">Fruit fly</name>
    <dbReference type="NCBI Taxonomy" id="30033"/>
    <lineage>
        <taxon>Eukaryota</taxon>
        <taxon>Metazoa</taxon>
        <taxon>Ecdysozoa</taxon>
        <taxon>Arthropoda</taxon>
        <taxon>Hexapoda</taxon>
        <taxon>Insecta</taxon>
        <taxon>Pterygota</taxon>
        <taxon>Neoptera</taxon>
        <taxon>Endopterygota</taxon>
        <taxon>Diptera</taxon>
        <taxon>Brachycera</taxon>
        <taxon>Muscomorpha</taxon>
        <taxon>Ephydroidea</taxon>
        <taxon>Drosophilidae</taxon>
        <taxon>Drosophila</taxon>
        <taxon>Sophophora</taxon>
    </lineage>
</organism>
<dbReference type="RefSeq" id="XP_017027864.1">
    <property type="nucleotide sequence ID" value="XM_017172375.3"/>
</dbReference>
<reference evidence="3" key="2">
    <citation type="submission" date="2025-08" db="UniProtKB">
        <authorList>
            <consortium name="RefSeq"/>
        </authorList>
    </citation>
    <scope>IDENTIFICATION</scope>
    <source>
        <strain evidence="3">14028-0561.14</strain>
        <tissue evidence="3">Whole fly</tissue>
    </source>
</reference>
<sequence>MTHSRSARNWSSNLDSSHALRKYFYPKQTIVAASTSLQAAEHGEWPLNSDWQLARDPNHHAEPSAKKSSVSLPKKVERKIWAKPAMVELTKAAVRAERAKTSAMKFHEKLQAKKVQVQLENTEQPEKLQKSRAPLWQPKTLPSQVNRKPPTGVHRRRRRIQKPTKRAPKASAVNIRKLPKPEVSSKKTPSLVRRTPKPQAVRRCYSGRPRSILVVDASRPNTGGAEQTIDSNCEQAPRLRMKGRSKKSYGVPLCSRPTKILGMGYPYSRYMQMRREQLCKQPEYYDQYMRMLSQQQRQQEMHQLEQCYNQEQIQHQVEHQKKYTVPAKSPCRGRMMGKRLCGNFYYD</sequence>
<name>A0A6P4IWW2_DROKI</name>
<dbReference type="Proteomes" id="UP001652661">
    <property type="component" value="Chromosome 2L"/>
</dbReference>
<dbReference type="OrthoDB" id="7870740at2759"/>
<feature type="compositionally biased region" description="Basic residues" evidence="1">
    <location>
        <begin position="153"/>
        <end position="168"/>
    </location>
</feature>
<dbReference type="AlphaFoldDB" id="A0A6P4IWW2"/>
<evidence type="ECO:0000313" key="2">
    <source>
        <dbReference type="Proteomes" id="UP001652661"/>
    </source>
</evidence>
<evidence type="ECO:0000256" key="1">
    <source>
        <dbReference type="SAM" id="MobiDB-lite"/>
    </source>
</evidence>
<gene>
    <name evidence="3" type="primary">LOC108078492</name>
</gene>
<proteinExistence type="predicted"/>
<dbReference type="GeneID" id="108078492"/>
<feature type="compositionally biased region" description="Basic and acidic residues" evidence="1">
    <location>
        <begin position="56"/>
        <end position="65"/>
    </location>
</feature>
<accession>A0A6P4IWW2</accession>
<protein>
    <submittedName>
        <fullName evidence="3">Uncharacterized protein</fullName>
    </submittedName>
</protein>
<keyword evidence="2" id="KW-1185">Reference proteome</keyword>
<evidence type="ECO:0000313" key="3">
    <source>
        <dbReference type="RefSeq" id="XP_017027864.1"/>
    </source>
</evidence>
<feature type="region of interest" description="Disordered" evidence="1">
    <location>
        <begin position="140"/>
        <end position="171"/>
    </location>
</feature>
<reference evidence="2" key="1">
    <citation type="submission" date="2025-05" db="UniProtKB">
        <authorList>
            <consortium name="RefSeq"/>
        </authorList>
    </citation>
    <scope>NUCLEOTIDE SEQUENCE [LARGE SCALE GENOMIC DNA]</scope>
    <source>
        <strain evidence="2">14028-0561.14</strain>
    </source>
</reference>
<feature type="region of interest" description="Disordered" evidence="1">
    <location>
        <begin position="49"/>
        <end position="73"/>
    </location>
</feature>